<dbReference type="InterPro" id="IPR004821">
    <property type="entry name" value="Cyt_trans-like"/>
</dbReference>
<evidence type="ECO:0000259" key="10">
    <source>
        <dbReference type="Pfam" id="PF01467"/>
    </source>
</evidence>
<dbReference type="PANTHER" id="PTHR21342:SF1">
    <property type="entry name" value="PHOSPHOPANTETHEINE ADENYLYLTRANSFERASE"/>
    <property type="match status" value="1"/>
</dbReference>
<feature type="binding site" evidence="9">
    <location>
        <position position="100"/>
    </location>
    <ligand>
        <name>ATP</name>
        <dbReference type="ChEBI" id="CHEBI:30616"/>
    </ligand>
</feature>
<dbReference type="RefSeq" id="WP_036883758.1">
    <property type="nucleotide sequence ID" value="NZ_JQZW01000008.1"/>
</dbReference>
<dbReference type="GO" id="GO:0005737">
    <property type="term" value="C:cytoplasm"/>
    <property type="evidence" value="ECO:0007669"/>
    <property type="project" value="UniProtKB-SubCell"/>
</dbReference>
<dbReference type="OrthoDB" id="9806661at2"/>
<dbReference type="HAMAP" id="MF_00151">
    <property type="entry name" value="PPAT_bact"/>
    <property type="match status" value="1"/>
</dbReference>
<evidence type="ECO:0000256" key="4">
    <source>
        <dbReference type="ARBA" id="ARBA00022741"/>
    </source>
</evidence>
<dbReference type="EC" id="2.7.7.3" evidence="9"/>
<dbReference type="InterPro" id="IPR014729">
    <property type="entry name" value="Rossmann-like_a/b/a_fold"/>
</dbReference>
<evidence type="ECO:0000256" key="2">
    <source>
        <dbReference type="ARBA" id="ARBA00022679"/>
    </source>
</evidence>
<keyword evidence="4 9" id="KW-0547">Nucleotide-binding</keyword>
<dbReference type="InterPro" id="IPR001980">
    <property type="entry name" value="PPAT"/>
</dbReference>
<evidence type="ECO:0000313" key="11">
    <source>
        <dbReference type="EMBL" id="KGN98198.1"/>
    </source>
</evidence>
<reference evidence="11 12" key="1">
    <citation type="submission" date="2014-08" db="EMBL/GenBank/DDBJ databases">
        <title>Porphyromonas gingivicanis strain:COT-022_OH1391 Genome sequencing.</title>
        <authorList>
            <person name="Wallis C."/>
            <person name="Deusch O."/>
            <person name="O'Flynn C."/>
            <person name="Davis I."/>
            <person name="Jospin G."/>
            <person name="Darling A.E."/>
            <person name="Coil D.A."/>
            <person name="Alexiev A."/>
            <person name="Horsfall A."/>
            <person name="Kirkwood N."/>
            <person name="Harris S."/>
            <person name="Eisen J.A."/>
        </authorList>
    </citation>
    <scope>NUCLEOTIDE SEQUENCE [LARGE SCALE GENOMIC DNA]</scope>
    <source>
        <strain evidence="12">COT-022 OH1391</strain>
    </source>
</reference>
<dbReference type="NCBIfam" id="TIGR00125">
    <property type="entry name" value="cyt_tran_rel"/>
    <property type="match status" value="1"/>
</dbReference>
<keyword evidence="1 9" id="KW-0963">Cytoplasm</keyword>
<feature type="site" description="Transition state stabilizer" evidence="9">
    <location>
        <position position="19"/>
    </location>
</feature>
<feature type="binding site" evidence="9">
    <location>
        <position position="89"/>
    </location>
    <ligand>
        <name>substrate</name>
    </ligand>
</feature>
<evidence type="ECO:0000313" key="12">
    <source>
        <dbReference type="Proteomes" id="UP000030134"/>
    </source>
</evidence>
<comment type="similarity">
    <text evidence="9">Belongs to the bacterial CoaD family.</text>
</comment>
<comment type="cofactor">
    <cofactor evidence="9">
        <name>Mg(2+)</name>
        <dbReference type="ChEBI" id="CHEBI:18420"/>
    </cofactor>
</comment>
<keyword evidence="5 9" id="KW-0067">ATP-binding</keyword>
<comment type="pathway">
    <text evidence="9">Cofactor biosynthesis; coenzyme A biosynthesis; CoA from (R)-pantothenate: step 4/5.</text>
</comment>
<feature type="binding site" evidence="9">
    <location>
        <position position="75"/>
    </location>
    <ligand>
        <name>substrate</name>
    </ligand>
</feature>
<feature type="binding site" evidence="9">
    <location>
        <position position="11"/>
    </location>
    <ligand>
        <name>substrate</name>
    </ligand>
</feature>
<comment type="subunit">
    <text evidence="9">Homohexamer.</text>
</comment>
<keyword evidence="6 9" id="KW-0460">Magnesium</keyword>
<sequence>MTERIAVFAGTFDPFTIGHADIVSRGLLLFDRIIIAIGINPQKKTFFSVKERFSQIERFYLSNDRVQVITYEGLTVDLVKETHAVALLRGIRSSIDYEYEKGLADLNSHLMGVNTVFLLTAQEFSHITSSAVRELLSYGQDVSSFLPEGFVL</sequence>
<dbReference type="EMBL" id="JQZW01000008">
    <property type="protein sequence ID" value="KGN98198.1"/>
    <property type="molecule type" value="Genomic_DNA"/>
</dbReference>
<dbReference type="GO" id="GO:0015937">
    <property type="term" value="P:coenzyme A biosynthetic process"/>
    <property type="evidence" value="ECO:0007669"/>
    <property type="project" value="UniProtKB-UniRule"/>
</dbReference>
<comment type="subcellular location">
    <subcellularLocation>
        <location evidence="9">Cytoplasm</location>
    </subcellularLocation>
</comment>
<feature type="binding site" evidence="9">
    <location>
        <position position="19"/>
    </location>
    <ligand>
        <name>ATP</name>
        <dbReference type="ChEBI" id="CHEBI:30616"/>
    </ligand>
</feature>
<dbReference type="PANTHER" id="PTHR21342">
    <property type="entry name" value="PHOSPHOPANTETHEINE ADENYLYLTRANSFERASE"/>
    <property type="match status" value="1"/>
</dbReference>
<evidence type="ECO:0000256" key="5">
    <source>
        <dbReference type="ARBA" id="ARBA00022840"/>
    </source>
</evidence>
<organism evidence="11 12">
    <name type="scientific">Porphyromonas gingivicanis</name>
    <dbReference type="NCBI Taxonomy" id="266762"/>
    <lineage>
        <taxon>Bacteria</taxon>
        <taxon>Pseudomonadati</taxon>
        <taxon>Bacteroidota</taxon>
        <taxon>Bacteroidia</taxon>
        <taxon>Bacteroidales</taxon>
        <taxon>Porphyromonadaceae</taxon>
        <taxon>Porphyromonas</taxon>
    </lineage>
</organism>
<comment type="catalytic activity">
    <reaction evidence="8 9">
        <text>(R)-4'-phosphopantetheine + ATP + H(+) = 3'-dephospho-CoA + diphosphate</text>
        <dbReference type="Rhea" id="RHEA:19801"/>
        <dbReference type="ChEBI" id="CHEBI:15378"/>
        <dbReference type="ChEBI" id="CHEBI:30616"/>
        <dbReference type="ChEBI" id="CHEBI:33019"/>
        <dbReference type="ChEBI" id="CHEBI:57328"/>
        <dbReference type="ChEBI" id="CHEBI:61723"/>
        <dbReference type="EC" id="2.7.7.3"/>
    </reaction>
</comment>
<dbReference type="GO" id="GO:0005524">
    <property type="term" value="F:ATP binding"/>
    <property type="evidence" value="ECO:0007669"/>
    <property type="project" value="UniProtKB-KW"/>
</dbReference>
<dbReference type="NCBIfam" id="TIGR01510">
    <property type="entry name" value="coaD_prev_kdtB"/>
    <property type="match status" value="1"/>
</dbReference>
<feature type="binding site" evidence="9">
    <location>
        <begin position="124"/>
        <end position="130"/>
    </location>
    <ligand>
        <name>ATP</name>
        <dbReference type="ChEBI" id="CHEBI:30616"/>
    </ligand>
</feature>
<dbReference type="Gene3D" id="3.40.50.620">
    <property type="entry name" value="HUPs"/>
    <property type="match status" value="1"/>
</dbReference>
<gene>
    <name evidence="9" type="primary">coaD</name>
    <name evidence="11" type="ORF">HQ36_04650</name>
</gene>
<dbReference type="AlphaFoldDB" id="A0A0A2G4H6"/>
<feature type="binding site" evidence="9">
    <location>
        <position position="43"/>
    </location>
    <ligand>
        <name>substrate</name>
    </ligand>
</feature>
<evidence type="ECO:0000256" key="8">
    <source>
        <dbReference type="ARBA" id="ARBA00029346"/>
    </source>
</evidence>
<protein>
    <recommendedName>
        <fullName evidence="9">Phosphopantetheine adenylyltransferase</fullName>
        <ecNumber evidence="9">2.7.7.3</ecNumber>
    </recommendedName>
    <alternativeName>
        <fullName evidence="9">Dephospho-CoA pyrophosphorylase</fullName>
    </alternativeName>
    <alternativeName>
        <fullName evidence="9">Pantetheine-phosphate adenylyltransferase</fullName>
        <shortName evidence="9">PPAT</shortName>
    </alternativeName>
</protein>
<dbReference type="Proteomes" id="UP000030134">
    <property type="component" value="Unassembled WGS sequence"/>
</dbReference>
<comment type="function">
    <text evidence="9">Reversibly transfers an adenylyl group from ATP to 4'-phosphopantetheine, yielding dephospho-CoA (dPCoA) and pyrophosphate.</text>
</comment>
<dbReference type="UniPathway" id="UPA00241">
    <property type="reaction ID" value="UER00355"/>
</dbReference>
<name>A0A0A2G4H6_9PORP</name>
<keyword evidence="2 9" id="KW-0808">Transferase</keyword>
<dbReference type="STRING" id="266762.HQ36_04650"/>
<evidence type="ECO:0000256" key="3">
    <source>
        <dbReference type="ARBA" id="ARBA00022695"/>
    </source>
</evidence>
<evidence type="ECO:0000256" key="6">
    <source>
        <dbReference type="ARBA" id="ARBA00022842"/>
    </source>
</evidence>
<feature type="domain" description="Cytidyltransferase-like" evidence="10">
    <location>
        <begin position="7"/>
        <end position="134"/>
    </location>
</feature>
<evidence type="ECO:0000256" key="7">
    <source>
        <dbReference type="ARBA" id="ARBA00022993"/>
    </source>
</evidence>
<dbReference type="PRINTS" id="PR01020">
    <property type="entry name" value="LPSBIOSNTHSS"/>
</dbReference>
<dbReference type="Pfam" id="PF01467">
    <property type="entry name" value="CTP_transf_like"/>
    <property type="match status" value="1"/>
</dbReference>
<evidence type="ECO:0000256" key="1">
    <source>
        <dbReference type="ARBA" id="ARBA00022490"/>
    </source>
</evidence>
<keyword evidence="7 9" id="KW-0173">Coenzyme A biosynthesis</keyword>
<keyword evidence="12" id="KW-1185">Reference proteome</keyword>
<evidence type="ECO:0000256" key="9">
    <source>
        <dbReference type="HAMAP-Rule" id="MF_00151"/>
    </source>
</evidence>
<dbReference type="SUPFAM" id="SSF52374">
    <property type="entry name" value="Nucleotidylyl transferase"/>
    <property type="match status" value="1"/>
</dbReference>
<proteinExistence type="inferred from homology"/>
<feature type="binding site" evidence="9">
    <location>
        <begin position="90"/>
        <end position="92"/>
    </location>
    <ligand>
        <name>ATP</name>
        <dbReference type="ChEBI" id="CHEBI:30616"/>
    </ligand>
</feature>
<dbReference type="eggNOG" id="COG0669">
    <property type="taxonomic scope" value="Bacteria"/>
</dbReference>
<keyword evidence="3 9" id="KW-0548">Nucleotidyltransferase</keyword>
<dbReference type="GO" id="GO:0004595">
    <property type="term" value="F:pantetheine-phosphate adenylyltransferase activity"/>
    <property type="evidence" value="ECO:0007669"/>
    <property type="project" value="UniProtKB-UniRule"/>
</dbReference>
<comment type="caution">
    <text evidence="11">The sequence shown here is derived from an EMBL/GenBank/DDBJ whole genome shotgun (WGS) entry which is preliminary data.</text>
</comment>
<feature type="binding site" evidence="9">
    <location>
        <begin position="11"/>
        <end position="12"/>
    </location>
    <ligand>
        <name>ATP</name>
        <dbReference type="ChEBI" id="CHEBI:30616"/>
    </ligand>
</feature>
<accession>A0A0A2G4H6</accession>